<accession>A0ABQ7UX06</accession>
<evidence type="ECO:0000313" key="2">
    <source>
        <dbReference type="EMBL" id="KAH0755661.1"/>
    </source>
</evidence>
<keyword evidence="3" id="KW-1185">Reference proteome</keyword>
<dbReference type="EMBL" id="JAIVGD010000018">
    <property type="protein sequence ID" value="KAH0755661.1"/>
    <property type="molecule type" value="Genomic_DNA"/>
</dbReference>
<sequence length="53" mass="5764">MELAGGSRLGAAGRTATFAACFIRKRRVRRGGREEEEKGASGATSHWRLLFSP</sequence>
<comment type="caution">
    <text evidence="2">The sequence shown here is derived from an EMBL/GenBank/DDBJ whole genome shotgun (WGS) entry which is preliminary data.</text>
</comment>
<dbReference type="Proteomes" id="UP000826656">
    <property type="component" value="Unassembled WGS sequence"/>
</dbReference>
<reference evidence="2 3" key="1">
    <citation type="journal article" date="2021" name="bioRxiv">
        <title>Chromosome-scale and haplotype-resolved genome assembly of a tetraploid potato cultivar.</title>
        <authorList>
            <person name="Sun H."/>
            <person name="Jiao W.-B."/>
            <person name="Krause K."/>
            <person name="Campoy J.A."/>
            <person name="Goel M."/>
            <person name="Folz-Donahue K."/>
            <person name="Kukat C."/>
            <person name="Huettel B."/>
            <person name="Schneeberger K."/>
        </authorList>
    </citation>
    <scope>NUCLEOTIDE SEQUENCE [LARGE SCALE GENOMIC DNA]</scope>
    <source>
        <strain evidence="2">SolTubOtavaFocal</strain>
        <tissue evidence="2">Leaves</tissue>
    </source>
</reference>
<proteinExistence type="predicted"/>
<feature type="region of interest" description="Disordered" evidence="1">
    <location>
        <begin position="29"/>
        <end position="53"/>
    </location>
</feature>
<evidence type="ECO:0000313" key="3">
    <source>
        <dbReference type="Proteomes" id="UP000826656"/>
    </source>
</evidence>
<protein>
    <submittedName>
        <fullName evidence="2">Uncharacterized protein</fullName>
    </submittedName>
</protein>
<evidence type="ECO:0000256" key="1">
    <source>
        <dbReference type="SAM" id="MobiDB-lite"/>
    </source>
</evidence>
<gene>
    <name evidence="2" type="ORF">KY290_025931</name>
</gene>
<name>A0ABQ7UX06_SOLTU</name>
<organism evidence="2 3">
    <name type="scientific">Solanum tuberosum</name>
    <name type="common">Potato</name>
    <dbReference type="NCBI Taxonomy" id="4113"/>
    <lineage>
        <taxon>Eukaryota</taxon>
        <taxon>Viridiplantae</taxon>
        <taxon>Streptophyta</taxon>
        <taxon>Embryophyta</taxon>
        <taxon>Tracheophyta</taxon>
        <taxon>Spermatophyta</taxon>
        <taxon>Magnoliopsida</taxon>
        <taxon>eudicotyledons</taxon>
        <taxon>Gunneridae</taxon>
        <taxon>Pentapetalae</taxon>
        <taxon>asterids</taxon>
        <taxon>lamiids</taxon>
        <taxon>Solanales</taxon>
        <taxon>Solanaceae</taxon>
        <taxon>Solanoideae</taxon>
        <taxon>Solaneae</taxon>
        <taxon>Solanum</taxon>
    </lineage>
</organism>